<evidence type="ECO:0000313" key="4">
    <source>
        <dbReference type="Proteomes" id="UP000182584"/>
    </source>
</evidence>
<organism evidence="3 4">
    <name type="scientific">Butyrivibrio fibrisolvens</name>
    <dbReference type="NCBI Taxonomy" id="831"/>
    <lineage>
        <taxon>Bacteria</taxon>
        <taxon>Bacillati</taxon>
        <taxon>Bacillota</taxon>
        <taxon>Clostridia</taxon>
        <taxon>Lachnospirales</taxon>
        <taxon>Lachnospiraceae</taxon>
        <taxon>Butyrivibrio</taxon>
    </lineage>
</organism>
<reference evidence="3 4" key="1">
    <citation type="submission" date="2016-10" db="EMBL/GenBank/DDBJ databases">
        <authorList>
            <person name="de Groot N.N."/>
        </authorList>
    </citation>
    <scope>NUCLEOTIDE SEQUENCE [LARGE SCALE GENOMIC DNA]</scope>
    <source>
        <strain evidence="3 4">AR40</strain>
    </source>
</reference>
<proteinExistence type="predicted"/>
<feature type="region of interest" description="Disordered" evidence="1">
    <location>
        <begin position="225"/>
        <end position="356"/>
    </location>
</feature>
<evidence type="ECO:0000256" key="1">
    <source>
        <dbReference type="SAM" id="MobiDB-lite"/>
    </source>
</evidence>
<accession>A0A1H9LRE6</accession>
<dbReference type="EMBL" id="FOGJ01000002">
    <property type="protein sequence ID" value="SER13829.1"/>
    <property type="molecule type" value="Genomic_DNA"/>
</dbReference>
<gene>
    <name evidence="3" type="ORF">SAMN04487884_102155</name>
</gene>
<feature type="compositionally biased region" description="Low complexity" evidence="1">
    <location>
        <begin position="342"/>
        <end position="356"/>
    </location>
</feature>
<feature type="transmembrane region" description="Helical" evidence="2">
    <location>
        <begin position="465"/>
        <end position="492"/>
    </location>
</feature>
<dbReference type="OrthoDB" id="1840461at2"/>
<sequence length="530" mass="56633">MIKKLLRKVKRALSPYGKRLIALVLILVAALLLGAYKDYAVSSLPDQNGWRNWIDDGSYGQISIYFNHSLSVTPDSIREYNYKILKALQEAALKEEGDELVYCYSAPGRVTISRESKSVDVKAVGVGGKFFYIHPTTLIKGSYFDPEADMKDQIVIDEDTAWNLFGSSDIIGQVVDIGGIPHYICGVVRRQSGKIAKAAGLDKPIVYVSFQTLVIYGTVDSSSFDGGQIQSIDPNEEGMYTYSGSEEGSGGSTSSGSKSSGDTGGSTPDTSSGASGSATASGGSGQSAGTGSGSSNGTTTSSDNNDAGGTSSASSSGEAGSETGTDTSPASTTETGPATAQGSSYSGGNYSGSSGSVPDVIQPLSYGERAEADSISIISTNLSGVAGIACYELIMPDSVDNYATNLVKDKLGFKDNDDIIVMDSRMRFSLGSLISIFKAFPARSMQLTEFSYPYWENIARGWEDILAMVVMAELILYIIAFLLLVWIVVSWYNNRTWKTRDIVKKVNDTIYDFQSHKKRRKGNGKIKKTS</sequence>
<evidence type="ECO:0000313" key="3">
    <source>
        <dbReference type="EMBL" id="SER13829.1"/>
    </source>
</evidence>
<dbReference type="RefSeq" id="WP_074754049.1">
    <property type="nucleotide sequence ID" value="NZ_FOGJ01000002.1"/>
</dbReference>
<feature type="compositionally biased region" description="Polar residues" evidence="1">
    <location>
        <begin position="329"/>
        <end position="341"/>
    </location>
</feature>
<feature type="compositionally biased region" description="Gly residues" evidence="1">
    <location>
        <begin position="282"/>
        <end position="294"/>
    </location>
</feature>
<evidence type="ECO:0008006" key="5">
    <source>
        <dbReference type="Google" id="ProtNLM"/>
    </source>
</evidence>
<dbReference type="Proteomes" id="UP000182584">
    <property type="component" value="Unassembled WGS sequence"/>
</dbReference>
<protein>
    <recommendedName>
        <fullName evidence="5">MacB-like periplasmic core domain-containing protein</fullName>
    </recommendedName>
</protein>
<evidence type="ECO:0000256" key="2">
    <source>
        <dbReference type="SAM" id="Phobius"/>
    </source>
</evidence>
<dbReference type="eggNOG" id="COG0577">
    <property type="taxonomic scope" value="Bacteria"/>
</dbReference>
<keyword evidence="2" id="KW-1133">Transmembrane helix</keyword>
<feature type="compositionally biased region" description="Low complexity" evidence="1">
    <location>
        <begin position="295"/>
        <end position="328"/>
    </location>
</feature>
<feature type="compositionally biased region" description="Low complexity" evidence="1">
    <location>
        <begin position="254"/>
        <end position="281"/>
    </location>
</feature>
<name>A0A1H9LRE6_BUTFI</name>
<keyword evidence="2" id="KW-0812">Transmembrane</keyword>
<dbReference type="AlphaFoldDB" id="A0A1H9LRE6"/>
<keyword evidence="2" id="KW-0472">Membrane</keyword>